<proteinExistence type="inferred from homology"/>
<keyword evidence="2 7" id="KW-0813">Transport</keyword>
<dbReference type="RefSeq" id="WP_255854367.1">
    <property type="nucleotide sequence ID" value="NZ_CP073347.1"/>
</dbReference>
<feature type="domain" description="Tripartite ATP-independent periplasmic transporters DctQ component" evidence="8">
    <location>
        <begin position="20"/>
        <end position="142"/>
    </location>
</feature>
<evidence type="ECO:0000256" key="1">
    <source>
        <dbReference type="ARBA" id="ARBA00004651"/>
    </source>
</evidence>
<dbReference type="InterPro" id="IPR055348">
    <property type="entry name" value="DctQ"/>
</dbReference>
<name>A0ABY5HIT7_9GAMM</name>
<comment type="subcellular location">
    <subcellularLocation>
        <location evidence="7">Cell inner membrane</location>
        <topology evidence="7">Multi-pass membrane protein</topology>
    </subcellularLocation>
    <subcellularLocation>
        <location evidence="1">Cell membrane</location>
        <topology evidence="1">Multi-pass membrane protein</topology>
    </subcellularLocation>
</comment>
<evidence type="ECO:0000259" key="8">
    <source>
        <dbReference type="Pfam" id="PF04290"/>
    </source>
</evidence>
<keyword evidence="7" id="KW-0997">Cell inner membrane</keyword>
<gene>
    <name evidence="9" type="ORF">KDW95_01045</name>
</gene>
<comment type="similarity">
    <text evidence="7">Belongs to the TRAP transporter small permease family.</text>
</comment>
<organism evidence="9 10">
    <name type="scientific">Marinobacterium rhizophilum</name>
    <dbReference type="NCBI Taxonomy" id="420402"/>
    <lineage>
        <taxon>Bacteria</taxon>
        <taxon>Pseudomonadati</taxon>
        <taxon>Pseudomonadota</taxon>
        <taxon>Gammaproteobacteria</taxon>
        <taxon>Oceanospirillales</taxon>
        <taxon>Oceanospirillaceae</taxon>
        <taxon>Marinobacterium</taxon>
    </lineage>
</organism>
<evidence type="ECO:0000256" key="3">
    <source>
        <dbReference type="ARBA" id="ARBA00022475"/>
    </source>
</evidence>
<evidence type="ECO:0000256" key="4">
    <source>
        <dbReference type="ARBA" id="ARBA00022692"/>
    </source>
</evidence>
<sequence>MQLYARVASLIFGITMLLLSVAVTVETLIRKLFSISLGGVDELAGYAIAIGAPVAFAVTLIDQSHIRINMFYAKVPPKGQAVLNALAALSLGVLAVFLLIFTYDTVTLTQTYRSIAQTPWATPLIYPQAAWLFAMAVFAVPAVWLMGRAILLLILGNWKALNSEFSPESVEDELESELEDFGNR</sequence>
<accession>A0ABY5HIT7</accession>
<feature type="transmembrane region" description="Helical" evidence="7">
    <location>
        <begin position="43"/>
        <end position="61"/>
    </location>
</feature>
<comment type="subunit">
    <text evidence="7">The complex comprises the extracytoplasmic solute receptor protein and the two transmembrane proteins.</text>
</comment>
<keyword evidence="5 7" id="KW-1133">Transmembrane helix</keyword>
<evidence type="ECO:0000313" key="10">
    <source>
        <dbReference type="Proteomes" id="UP001058461"/>
    </source>
</evidence>
<comment type="caution">
    <text evidence="7">Lacks conserved residue(s) required for the propagation of feature annotation.</text>
</comment>
<evidence type="ECO:0000256" key="2">
    <source>
        <dbReference type="ARBA" id="ARBA00022448"/>
    </source>
</evidence>
<keyword evidence="6 7" id="KW-0472">Membrane</keyword>
<comment type="function">
    <text evidence="7">Part of the tripartite ATP-independent periplasmic (TRAP) transport system.</text>
</comment>
<keyword evidence="3" id="KW-1003">Cell membrane</keyword>
<evidence type="ECO:0000256" key="6">
    <source>
        <dbReference type="ARBA" id="ARBA00023136"/>
    </source>
</evidence>
<dbReference type="Proteomes" id="UP001058461">
    <property type="component" value="Chromosome"/>
</dbReference>
<dbReference type="EMBL" id="CP073347">
    <property type="protein sequence ID" value="UTW12301.1"/>
    <property type="molecule type" value="Genomic_DNA"/>
</dbReference>
<reference evidence="9" key="1">
    <citation type="submission" date="2021-04" db="EMBL/GenBank/DDBJ databases">
        <title>Oceanospirillales bacteria with DddD are important DMSP degraders in coastal seawater.</title>
        <authorList>
            <person name="Liu J."/>
        </authorList>
    </citation>
    <scope>NUCLEOTIDE SEQUENCE</scope>
    <source>
        <strain evidence="9">D13-1</strain>
    </source>
</reference>
<dbReference type="Pfam" id="PF04290">
    <property type="entry name" value="DctQ"/>
    <property type="match status" value="1"/>
</dbReference>
<keyword evidence="4 7" id="KW-0812">Transmembrane</keyword>
<protein>
    <recommendedName>
        <fullName evidence="7">TRAP transporter small permease protein</fullName>
    </recommendedName>
</protein>
<evidence type="ECO:0000256" key="5">
    <source>
        <dbReference type="ARBA" id="ARBA00022989"/>
    </source>
</evidence>
<feature type="transmembrane region" description="Helical" evidence="7">
    <location>
        <begin position="129"/>
        <end position="155"/>
    </location>
</feature>
<keyword evidence="10" id="KW-1185">Reference proteome</keyword>
<evidence type="ECO:0000313" key="9">
    <source>
        <dbReference type="EMBL" id="UTW12301.1"/>
    </source>
</evidence>
<feature type="transmembrane region" description="Helical" evidence="7">
    <location>
        <begin position="82"/>
        <end position="103"/>
    </location>
</feature>
<evidence type="ECO:0000256" key="7">
    <source>
        <dbReference type="RuleBase" id="RU369079"/>
    </source>
</evidence>